<evidence type="ECO:0000313" key="8">
    <source>
        <dbReference type="Proteomes" id="UP001215712"/>
    </source>
</evidence>
<gene>
    <name evidence="7" type="ORF">N7493_006377</name>
</gene>
<dbReference type="Pfam" id="PF00891">
    <property type="entry name" value="Methyltransf_2"/>
    <property type="match status" value="1"/>
</dbReference>
<feature type="active site" description="Proton acceptor" evidence="4">
    <location>
        <position position="297"/>
    </location>
</feature>
<dbReference type="PIRSF" id="PIRSF005739">
    <property type="entry name" value="O-mtase"/>
    <property type="match status" value="1"/>
</dbReference>
<protein>
    <recommendedName>
        <fullName evidence="9">O-methyltransferase domain-containing protein</fullName>
    </recommendedName>
</protein>
<keyword evidence="1" id="KW-0489">Methyltransferase</keyword>
<evidence type="ECO:0000259" key="6">
    <source>
        <dbReference type="Pfam" id="PF08100"/>
    </source>
</evidence>
<dbReference type="GO" id="GO:0046983">
    <property type="term" value="F:protein dimerization activity"/>
    <property type="evidence" value="ECO:0007669"/>
    <property type="project" value="InterPro"/>
</dbReference>
<dbReference type="Proteomes" id="UP001215712">
    <property type="component" value="Unassembled WGS sequence"/>
</dbReference>
<dbReference type="InterPro" id="IPR036388">
    <property type="entry name" value="WH-like_DNA-bd_sf"/>
</dbReference>
<comment type="caution">
    <text evidence="7">The sequence shown here is derived from an EMBL/GenBank/DDBJ whole genome shotgun (WGS) entry which is preliminary data.</text>
</comment>
<dbReference type="GO" id="GO:0008171">
    <property type="term" value="F:O-methyltransferase activity"/>
    <property type="evidence" value="ECO:0007669"/>
    <property type="project" value="InterPro"/>
</dbReference>
<evidence type="ECO:0000313" key="7">
    <source>
        <dbReference type="EMBL" id="KAJ5724649.1"/>
    </source>
</evidence>
<dbReference type="SUPFAM" id="SSF53335">
    <property type="entry name" value="S-adenosyl-L-methionine-dependent methyltransferases"/>
    <property type="match status" value="1"/>
</dbReference>
<reference evidence="7" key="1">
    <citation type="journal article" date="2023" name="IMA Fungus">
        <title>Comparative genomic study of the Penicillium genus elucidates a diverse pangenome and 15 lateral gene transfer events.</title>
        <authorList>
            <person name="Petersen C."/>
            <person name="Sorensen T."/>
            <person name="Nielsen M.R."/>
            <person name="Sondergaard T.E."/>
            <person name="Sorensen J.L."/>
            <person name="Fitzpatrick D.A."/>
            <person name="Frisvad J.C."/>
            <person name="Nielsen K.L."/>
        </authorList>
    </citation>
    <scope>NUCLEOTIDE SEQUENCE</scope>
    <source>
        <strain evidence="7">IBT 17514</strain>
    </source>
</reference>
<name>A0AAD6HKG2_9EURO</name>
<dbReference type="InterPro" id="IPR012967">
    <property type="entry name" value="COMT_dimerisation"/>
</dbReference>
<dbReference type="InterPro" id="IPR036390">
    <property type="entry name" value="WH_DNA-bd_sf"/>
</dbReference>
<dbReference type="Gene3D" id="3.40.50.150">
    <property type="entry name" value="Vaccinia Virus protein VP39"/>
    <property type="match status" value="1"/>
</dbReference>
<dbReference type="PANTHER" id="PTHR43712:SF4">
    <property type="entry name" value="O-METHYLTRANSFERASE DOMAIN-CONTAINING PROTEIN"/>
    <property type="match status" value="1"/>
</dbReference>
<proteinExistence type="predicted"/>
<reference evidence="7" key="2">
    <citation type="submission" date="2023-01" db="EMBL/GenBank/DDBJ databases">
        <authorList>
            <person name="Petersen C."/>
        </authorList>
    </citation>
    <scope>NUCLEOTIDE SEQUENCE</scope>
    <source>
        <strain evidence="7">IBT 17514</strain>
    </source>
</reference>
<dbReference type="SUPFAM" id="SSF46785">
    <property type="entry name" value="Winged helix' DNA-binding domain"/>
    <property type="match status" value="1"/>
</dbReference>
<dbReference type="Gene3D" id="1.10.10.10">
    <property type="entry name" value="Winged helix-like DNA-binding domain superfamily/Winged helix DNA-binding domain"/>
    <property type="match status" value="1"/>
</dbReference>
<dbReference type="AlphaFoldDB" id="A0AAD6HKG2"/>
<evidence type="ECO:0000259" key="5">
    <source>
        <dbReference type="Pfam" id="PF00891"/>
    </source>
</evidence>
<keyword evidence="8" id="KW-1185">Reference proteome</keyword>
<dbReference type="Pfam" id="PF08100">
    <property type="entry name" value="Dimerisation"/>
    <property type="match status" value="1"/>
</dbReference>
<dbReference type="GO" id="GO:0044550">
    <property type="term" value="P:secondary metabolite biosynthetic process"/>
    <property type="evidence" value="ECO:0007669"/>
    <property type="project" value="UniProtKB-ARBA"/>
</dbReference>
<dbReference type="PANTHER" id="PTHR43712">
    <property type="entry name" value="PUTATIVE (AFU_ORTHOLOGUE AFUA_4G14580)-RELATED"/>
    <property type="match status" value="1"/>
</dbReference>
<keyword evidence="3" id="KW-0949">S-adenosyl-L-methionine</keyword>
<feature type="domain" description="O-methyltransferase C-terminal" evidence="5">
    <location>
        <begin position="226"/>
        <end position="367"/>
    </location>
</feature>
<evidence type="ECO:0008006" key="9">
    <source>
        <dbReference type="Google" id="ProtNLM"/>
    </source>
</evidence>
<dbReference type="InterPro" id="IPR016461">
    <property type="entry name" value="COMT-like"/>
</dbReference>
<dbReference type="EMBL" id="JAQJAN010000008">
    <property type="protein sequence ID" value="KAJ5724649.1"/>
    <property type="molecule type" value="Genomic_DNA"/>
</dbReference>
<dbReference type="PROSITE" id="PS51683">
    <property type="entry name" value="SAM_OMT_II"/>
    <property type="match status" value="1"/>
</dbReference>
<dbReference type="InterPro" id="IPR029063">
    <property type="entry name" value="SAM-dependent_MTases_sf"/>
</dbReference>
<sequence length="389" mass="43579">MDALIAQIQTLAHATDDAGRLNIQKALRKVQMEIQSPQDALMEFGNAVGTPNLLIAMLRLGVDIGIFRQLTKSKSPLTVQQLAEANGASISFMERVLRYLASTNMITEVAMNEYRANTITYILADPRGEGMAYHGFDVFGPIVQVMPEFFKNNQYQDITSNTDTPFQKAFNTNLSCFDWLVQHPKHFGSLQKVMTALEGAEWTVGFDLIETEARKIQSSPQSSERPFFVDVGGGHGHQCVQLGKKYPHLLGRLVLQDLSEAIDRLPPIEGVKAEAYDFFQKETITDAKFYYLRRIMHDWPDKEAAVILSNISSVMSSDARILIDEVVLPDTGAHWQATMADLSMMIAFGGKERSTQQWHSLVDLAGLRVEQIHTYVASTYTSILVLTRK</sequence>
<organism evidence="7 8">
    <name type="scientific">Penicillium malachiteum</name>
    <dbReference type="NCBI Taxonomy" id="1324776"/>
    <lineage>
        <taxon>Eukaryota</taxon>
        <taxon>Fungi</taxon>
        <taxon>Dikarya</taxon>
        <taxon>Ascomycota</taxon>
        <taxon>Pezizomycotina</taxon>
        <taxon>Eurotiomycetes</taxon>
        <taxon>Eurotiomycetidae</taxon>
        <taxon>Eurotiales</taxon>
        <taxon>Aspergillaceae</taxon>
        <taxon>Penicillium</taxon>
    </lineage>
</organism>
<keyword evidence="2" id="KW-0808">Transferase</keyword>
<dbReference type="InterPro" id="IPR001077">
    <property type="entry name" value="COMT_C"/>
</dbReference>
<feature type="domain" description="O-methyltransferase dimerisation" evidence="6">
    <location>
        <begin position="57"/>
        <end position="108"/>
    </location>
</feature>
<evidence type="ECO:0000256" key="2">
    <source>
        <dbReference type="ARBA" id="ARBA00022679"/>
    </source>
</evidence>
<evidence type="ECO:0000256" key="4">
    <source>
        <dbReference type="PIRSR" id="PIRSR005739-1"/>
    </source>
</evidence>
<accession>A0AAD6HKG2</accession>
<evidence type="ECO:0000256" key="1">
    <source>
        <dbReference type="ARBA" id="ARBA00022603"/>
    </source>
</evidence>
<evidence type="ECO:0000256" key="3">
    <source>
        <dbReference type="ARBA" id="ARBA00022691"/>
    </source>
</evidence>
<dbReference type="GO" id="GO:0032259">
    <property type="term" value="P:methylation"/>
    <property type="evidence" value="ECO:0007669"/>
    <property type="project" value="UniProtKB-KW"/>
</dbReference>